<evidence type="ECO:0000256" key="1">
    <source>
        <dbReference type="SAM" id="Phobius"/>
    </source>
</evidence>
<gene>
    <name evidence="2" type="ORF">SAMN05421846_104130</name>
</gene>
<reference evidence="3" key="1">
    <citation type="submission" date="2016-10" db="EMBL/GenBank/DDBJ databases">
        <authorList>
            <person name="Varghese N."/>
            <person name="Submissions S."/>
        </authorList>
    </citation>
    <scope>NUCLEOTIDE SEQUENCE [LARGE SCALE GENOMIC DNA]</scope>
    <source>
        <strain evidence="3">DSM 17071</strain>
    </source>
</reference>
<dbReference type="EMBL" id="FNDW01000004">
    <property type="protein sequence ID" value="SDI11736.1"/>
    <property type="molecule type" value="Genomic_DNA"/>
</dbReference>
<accession>A0A1G8HYI8</accession>
<dbReference type="RefSeq" id="WP_089856780.1">
    <property type="nucleotide sequence ID" value="NZ_FNDW01000004.1"/>
</dbReference>
<keyword evidence="1" id="KW-1133">Transmembrane helix</keyword>
<dbReference type="OrthoDB" id="1099888at2"/>
<evidence type="ECO:0000313" key="2">
    <source>
        <dbReference type="EMBL" id="SDI11736.1"/>
    </source>
</evidence>
<dbReference type="Proteomes" id="UP000198869">
    <property type="component" value="Unassembled WGS sequence"/>
</dbReference>
<name>A0A1G8HYI8_9FLAO</name>
<keyword evidence="3" id="KW-1185">Reference proteome</keyword>
<feature type="transmembrane region" description="Helical" evidence="1">
    <location>
        <begin position="12"/>
        <end position="38"/>
    </location>
</feature>
<sequence>MEQKLPNAQTVLILGIISVVGTCCCSGLVGIICGLIGLSKYKNDKLIYDANPTQYSDFGNLNTGRILCIIGLVLGCIQVVYFIFMLATVGWAGYMEQINQLSRMGGRG</sequence>
<feature type="transmembrane region" description="Helical" evidence="1">
    <location>
        <begin position="66"/>
        <end position="94"/>
    </location>
</feature>
<dbReference type="AlphaFoldDB" id="A0A1G8HYI8"/>
<dbReference type="STRING" id="311334.SAMN05421846_104130"/>
<dbReference type="NCBIfam" id="NF040945">
    <property type="entry name" value="CCC_membrane"/>
    <property type="match status" value="1"/>
</dbReference>
<dbReference type="Pfam" id="PF07666">
    <property type="entry name" value="MpPF26"/>
    <property type="match status" value="1"/>
</dbReference>
<keyword evidence="1" id="KW-0812">Transmembrane</keyword>
<proteinExistence type="predicted"/>
<evidence type="ECO:0008006" key="4">
    <source>
        <dbReference type="Google" id="ProtNLM"/>
    </source>
</evidence>
<evidence type="ECO:0000313" key="3">
    <source>
        <dbReference type="Proteomes" id="UP000198869"/>
    </source>
</evidence>
<protein>
    <recommendedName>
        <fullName evidence="4">DUF4190 domain-containing protein</fullName>
    </recommendedName>
</protein>
<keyword evidence="1" id="KW-0472">Membrane</keyword>
<organism evidence="2 3">
    <name type="scientific">Chryseobacterium taeanense</name>
    <dbReference type="NCBI Taxonomy" id="311334"/>
    <lineage>
        <taxon>Bacteria</taxon>
        <taxon>Pseudomonadati</taxon>
        <taxon>Bacteroidota</taxon>
        <taxon>Flavobacteriia</taxon>
        <taxon>Flavobacteriales</taxon>
        <taxon>Weeksellaceae</taxon>
        <taxon>Chryseobacterium group</taxon>
        <taxon>Chryseobacterium</taxon>
    </lineage>
</organism>
<dbReference type="InterPro" id="IPR011655">
    <property type="entry name" value="MpPF26"/>
</dbReference>